<dbReference type="Proteomes" id="UP001183643">
    <property type="component" value="Unassembled WGS sequence"/>
</dbReference>
<sequence length="90" mass="9990">MIAVQINWRLRCQFHCSWEFRHDGLKGLGSWMRIVNLLPWAGIRIGPFKLSGPLRWLGANRPASCGTGVDALGVADRGADELLFGADKLK</sequence>
<evidence type="ECO:0000313" key="2">
    <source>
        <dbReference type="Proteomes" id="UP001183643"/>
    </source>
</evidence>
<protein>
    <submittedName>
        <fullName evidence="1">Uncharacterized protein</fullName>
    </submittedName>
</protein>
<proteinExistence type="predicted"/>
<gene>
    <name evidence="1" type="ORF">J2S41_005478</name>
</gene>
<keyword evidence="2" id="KW-1185">Reference proteome</keyword>
<dbReference type="AlphaFoldDB" id="A0AAE4CEJ5"/>
<accession>A0AAE4CEJ5</accession>
<evidence type="ECO:0000313" key="1">
    <source>
        <dbReference type="EMBL" id="MDR7278700.1"/>
    </source>
</evidence>
<name>A0AAE4CEJ5_9ACTN</name>
<reference evidence="1" key="1">
    <citation type="submission" date="2023-07" db="EMBL/GenBank/DDBJ databases">
        <title>Sequencing the genomes of 1000 actinobacteria strains.</title>
        <authorList>
            <person name="Klenk H.-P."/>
        </authorList>
    </citation>
    <scope>NUCLEOTIDE SEQUENCE</scope>
    <source>
        <strain evidence="1">DSM 44707</strain>
    </source>
</reference>
<dbReference type="EMBL" id="JAVDYB010000001">
    <property type="protein sequence ID" value="MDR7278700.1"/>
    <property type="molecule type" value="Genomic_DNA"/>
</dbReference>
<dbReference type="RefSeq" id="WP_310371782.1">
    <property type="nucleotide sequence ID" value="NZ_JAVDYB010000001.1"/>
</dbReference>
<organism evidence="1 2">
    <name type="scientific">Catenuloplanes atrovinosus</name>
    <dbReference type="NCBI Taxonomy" id="137266"/>
    <lineage>
        <taxon>Bacteria</taxon>
        <taxon>Bacillati</taxon>
        <taxon>Actinomycetota</taxon>
        <taxon>Actinomycetes</taxon>
        <taxon>Micromonosporales</taxon>
        <taxon>Micromonosporaceae</taxon>
        <taxon>Catenuloplanes</taxon>
    </lineage>
</organism>
<comment type="caution">
    <text evidence="1">The sequence shown here is derived from an EMBL/GenBank/DDBJ whole genome shotgun (WGS) entry which is preliminary data.</text>
</comment>